<dbReference type="AlphaFoldDB" id="A0AAU7K535"/>
<dbReference type="RefSeq" id="WP_406824824.1">
    <property type="nucleotide sequence ID" value="NZ_CP157485.1"/>
</dbReference>
<feature type="chain" id="PRO_5043403244" evidence="1">
    <location>
        <begin position="21"/>
        <end position="271"/>
    </location>
</feature>
<evidence type="ECO:0000256" key="1">
    <source>
        <dbReference type="SAM" id="SignalP"/>
    </source>
</evidence>
<accession>A0AAU7K535</accession>
<evidence type="ECO:0000313" key="3">
    <source>
        <dbReference type="EMBL" id="XBO47384.1"/>
    </source>
</evidence>
<dbReference type="InterPro" id="IPR025510">
    <property type="entry name" value="DUF4397"/>
</dbReference>
<proteinExistence type="predicted"/>
<dbReference type="EMBL" id="CP157485">
    <property type="protein sequence ID" value="XBO47384.1"/>
    <property type="molecule type" value="Genomic_DNA"/>
</dbReference>
<feature type="signal peptide" evidence="1">
    <location>
        <begin position="1"/>
        <end position="20"/>
    </location>
</feature>
<dbReference type="Pfam" id="PF14344">
    <property type="entry name" value="DUF4397"/>
    <property type="match status" value="1"/>
</dbReference>
<reference evidence="3" key="1">
    <citation type="submission" date="2024-05" db="EMBL/GenBank/DDBJ databases">
        <authorList>
            <person name="Kim S."/>
            <person name="Heo J."/>
            <person name="Choi H."/>
            <person name="Choi Y."/>
            <person name="Kwon S.-W."/>
            <person name="Kim Y."/>
        </authorList>
    </citation>
    <scope>NUCLEOTIDE SEQUENCE</scope>
    <source>
        <strain evidence="3">KACC 23697</strain>
    </source>
</reference>
<organism evidence="3">
    <name type="scientific">Pedobacter sp. KACC 23697</name>
    <dbReference type="NCBI Taxonomy" id="3149230"/>
    <lineage>
        <taxon>Bacteria</taxon>
        <taxon>Pseudomonadati</taxon>
        <taxon>Bacteroidota</taxon>
        <taxon>Sphingobacteriia</taxon>
        <taxon>Sphingobacteriales</taxon>
        <taxon>Sphingobacteriaceae</taxon>
        <taxon>Pedobacter</taxon>
    </lineage>
</organism>
<feature type="domain" description="DUF4397" evidence="2">
    <location>
        <begin position="41"/>
        <end position="172"/>
    </location>
</feature>
<evidence type="ECO:0000259" key="2">
    <source>
        <dbReference type="Pfam" id="PF14344"/>
    </source>
</evidence>
<gene>
    <name evidence="3" type="ORF">ABEG20_19015</name>
</gene>
<dbReference type="PROSITE" id="PS51257">
    <property type="entry name" value="PROKAR_LIPOPROTEIN"/>
    <property type="match status" value="1"/>
</dbReference>
<name>A0AAU7K535_9SPHI</name>
<protein>
    <submittedName>
        <fullName evidence="3">DUF4397 domain-containing protein</fullName>
    </submittedName>
</protein>
<keyword evidence="1" id="KW-0732">Signal</keyword>
<sequence length="271" mass="28397">MKIKYIGLLAVLLVTAFTTACKKDKSIQVIDVPVDATNISRIKYFNFAAGAPSVNFYANGVKVSGILSSTGSESATGTAYGGVYPASNYSIIKPGTYKVNGIVPSTAATNANVSISEISQSLTNEKYYSLYTCGIYNSTTKTAESFVLEDVLPGPAASNVVSYVRFVNTIPNGTSAMNLIIKNSVSGLETVVATNIAYKTGSAFVAVPVGSYELYVRYPSSSTNVISRNGTTNGVVNFLGGRAFTVGARGDMTVTSATASNRPLLDNTANQ</sequence>